<feature type="domain" description="LysM" evidence="6">
    <location>
        <begin position="320"/>
        <end position="367"/>
    </location>
</feature>
<evidence type="ECO:0000256" key="3">
    <source>
        <dbReference type="ARBA" id="ARBA00044955"/>
    </source>
</evidence>
<dbReference type="InterPro" id="IPR052210">
    <property type="entry name" value="LysM1-like"/>
</dbReference>
<feature type="chain" id="PRO_5040131615" evidence="5">
    <location>
        <begin position="19"/>
        <end position="522"/>
    </location>
</feature>
<feature type="compositionally biased region" description="Basic and acidic residues" evidence="4">
    <location>
        <begin position="150"/>
        <end position="165"/>
    </location>
</feature>
<dbReference type="GO" id="GO:0008061">
    <property type="term" value="F:chitin binding"/>
    <property type="evidence" value="ECO:0007669"/>
    <property type="project" value="UniProtKB-KW"/>
</dbReference>
<comment type="caution">
    <text evidence="7">The sequence shown here is derived from an EMBL/GenBank/DDBJ whole genome shotgun (WGS) entry which is preliminary data.</text>
</comment>
<dbReference type="EMBL" id="JAGIXG020000041">
    <property type="protein sequence ID" value="KAI6779853.1"/>
    <property type="molecule type" value="Genomic_DNA"/>
</dbReference>
<comment type="similarity">
    <text evidence="3">Belongs to the secreted LysM effector family.</text>
</comment>
<dbReference type="GeneID" id="75830272"/>
<dbReference type="Gene3D" id="3.10.350.10">
    <property type="entry name" value="LysM domain"/>
    <property type="match status" value="4"/>
</dbReference>
<reference evidence="7" key="2">
    <citation type="submission" date="2022-07" db="EMBL/GenBank/DDBJ databases">
        <authorList>
            <person name="Goncalves M.F.M."/>
            <person name="Hilario S."/>
            <person name="Van De Peer Y."/>
            <person name="Esteves A.C."/>
            <person name="Alves A."/>
        </authorList>
    </citation>
    <scope>NUCLEOTIDE SEQUENCE</scope>
    <source>
        <strain evidence="7">MUM 19.33</strain>
    </source>
</reference>
<protein>
    <submittedName>
        <fullName evidence="7">Carbohydrate-binding module family 50 protein</fullName>
    </submittedName>
</protein>
<feature type="signal peptide" evidence="5">
    <location>
        <begin position="1"/>
        <end position="18"/>
    </location>
</feature>
<feature type="compositionally biased region" description="Polar residues" evidence="4">
    <location>
        <begin position="115"/>
        <end position="146"/>
    </location>
</feature>
<dbReference type="Proteomes" id="UP001055219">
    <property type="component" value="Unassembled WGS sequence"/>
</dbReference>
<evidence type="ECO:0000256" key="4">
    <source>
        <dbReference type="SAM" id="MobiDB-lite"/>
    </source>
</evidence>
<keyword evidence="5" id="KW-0732">Signal</keyword>
<evidence type="ECO:0000259" key="6">
    <source>
        <dbReference type="PROSITE" id="PS51782"/>
    </source>
</evidence>
<feature type="region of interest" description="Disordered" evidence="4">
    <location>
        <begin position="93"/>
        <end position="167"/>
    </location>
</feature>
<name>A0A9P9XYH6_9HYPO</name>
<dbReference type="CDD" id="cd00118">
    <property type="entry name" value="LysM"/>
    <property type="match status" value="2"/>
</dbReference>
<evidence type="ECO:0000256" key="1">
    <source>
        <dbReference type="ARBA" id="ARBA00022669"/>
    </source>
</evidence>
<keyword evidence="1" id="KW-0147">Chitin-binding</keyword>
<evidence type="ECO:0000256" key="2">
    <source>
        <dbReference type="ARBA" id="ARBA00023026"/>
    </source>
</evidence>
<evidence type="ECO:0000313" key="8">
    <source>
        <dbReference type="Proteomes" id="UP001055219"/>
    </source>
</evidence>
<reference evidence="7" key="1">
    <citation type="journal article" date="2021" name="J Fungi (Basel)">
        <title>Genomic and Metabolomic Analyses of the Marine Fungus Emericellopsis cladophorae: Insights into Saltwater Adaptability Mechanisms and Its Biosynthetic Potential.</title>
        <authorList>
            <person name="Goncalves M.F.M."/>
            <person name="Hilario S."/>
            <person name="Van de Peer Y."/>
            <person name="Esteves A.C."/>
            <person name="Alves A."/>
        </authorList>
    </citation>
    <scope>NUCLEOTIDE SEQUENCE</scope>
    <source>
        <strain evidence="7">MUM 19.33</strain>
    </source>
</reference>
<feature type="domain" description="LysM" evidence="6">
    <location>
        <begin position="401"/>
        <end position="447"/>
    </location>
</feature>
<evidence type="ECO:0000313" key="7">
    <source>
        <dbReference type="EMBL" id="KAI6779853.1"/>
    </source>
</evidence>
<dbReference type="PANTHER" id="PTHR34997:SF1">
    <property type="entry name" value="PEPTIDOGLYCAN-BINDING LYSIN DOMAIN"/>
    <property type="match status" value="1"/>
</dbReference>
<dbReference type="SUPFAM" id="SSF54106">
    <property type="entry name" value="LysM domain"/>
    <property type="match status" value="1"/>
</dbReference>
<organism evidence="7 8">
    <name type="scientific">Emericellopsis cladophorae</name>
    <dbReference type="NCBI Taxonomy" id="2686198"/>
    <lineage>
        <taxon>Eukaryota</taxon>
        <taxon>Fungi</taxon>
        <taxon>Dikarya</taxon>
        <taxon>Ascomycota</taxon>
        <taxon>Pezizomycotina</taxon>
        <taxon>Sordariomycetes</taxon>
        <taxon>Hypocreomycetidae</taxon>
        <taxon>Hypocreales</taxon>
        <taxon>Bionectriaceae</taxon>
        <taxon>Emericellopsis</taxon>
    </lineage>
</organism>
<dbReference type="AlphaFoldDB" id="A0A9P9XYH6"/>
<feature type="compositionally biased region" description="Low complexity" evidence="4">
    <location>
        <begin position="456"/>
        <end position="478"/>
    </location>
</feature>
<dbReference type="InterPro" id="IPR018392">
    <property type="entry name" value="LysM"/>
</dbReference>
<keyword evidence="8" id="KW-1185">Reference proteome</keyword>
<evidence type="ECO:0000256" key="5">
    <source>
        <dbReference type="SAM" id="SignalP"/>
    </source>
</evidence>
<keyword evidence="2" id="KW-0843">Virulence</keyword>
<sequence length="522" mass="56438">MRPLFLRLLACVAGVAYAQDSSPGAPVHPGQPEDCNGWHKVVSGDDCQSVPRDYGITFDQFLEWNPAVSSDCLTNFWLGQAYCVSTGERASSAQPTASEPLSSSTSSVPSAPSSDVETSSLASSTIQEEYSTRHPSITFNITSTTIDRAWPPEKTKEGSTPDQPRRAWNPVLDQDCSGLFVNWWVCVGVRPQGAPAQFEWSTEPPDFTLPGKPTDHTRTTFPSADGTFVPSPSHGPMPISCSGFHRVESGQNCENVIAQYGFITKEQFLAWNPALRGNCNGLWANNFYCVANFEKGLPLPSHATEKPATLPSGSPSDCVAWYETTGGDGCALVADMFGTFAAEDFIDWNPSVLDDCSGIQDHVWYCVAKEDTPTTRTNTPSVSTAPATRPTQSGVADDCTDWWLVGLDDDCEQICDETGISPTNLTTWNTAIDDDCQGLEVDKYICVGVDGESDTDPITTTSDDSPPASTEVASTTSAADDEAVKVPQPVREGMTDSCRQFYMQQEGEFCYDMAVKNGVSLE</sequence>
<dbReference type="PROSITE" id="PS51782">
    <property type="entry name" value="LYSM"/>
    <property type="match status" value="4"/>
</dbReference>
<feature type="region of interest" description="Disordered" evidence="4">
    <location>
        <begin position="452"/>
        <end position="482"/>
    </location>
</feature>
<feature type="domain" description="LysM" evidence="6">
    <location>
        <begin position="37"/>
        <end position="84"/>
    </location>
</feature>
<feature type="domain" description="LysM" evidence="6">
    <location>
        <begin position="243"/>
        <end position="290"/>
    </location>
</feature>
<proteinExistence type="inferred from homology"/>
<dbReference type="OrthoDB" id="5985073at2759"/>
<dbReference type="RefSeq" id="XP_051360709.1">
    <property type="nucleotide sequence ID" value="XM_051508248.1"/>
</dbReference>
<dbReference type="InterPro" id="IPR036779">
    <property type="entry name" value="LysM_dom_sf"/>
</dbReference>
<accession>A0A9P9XYH6</accession>
<dbReference type="PANTHER" id="PTHR34997">
    <property type="entry name" value="AM15"/>
    <property type="match status" value="1"/>
</dbReference>
<gene>
    <name evidence="7" type="ORF">J7T54_003777</name>
</gene>
<feature type="compositionally biased region" description="Low complexity" evidence="4">
    <location>
        <begin position="95"/>
        <end position="114"/>
    </location>
</feature>
<dbReference type="Pfam" id="PF01476">
    <property type="entry name" value="LysM"/>
    <property type="match status" value="1"/>
</dbReference>